<feature type="domain" description="VWFD" evidence="3">
    <location>
        <begin position="98"/>
        <end position="300"/>
    </location>
</feature>
<dbReference type="EMBL" id="CAICTM010000579">
    <property type="protein sequence ID" value="CAB9513248.1"/>
    <property type="molecule type" value="Genomic_DNA"/>
</dbReference>
<accession>A0A9N8HFM4</accession>
<dbReference type="Proteomes" id="UP001153069">
    <property type="component" value="Unassembled WGS sequence"/>
</dbReference>
<dbReference type="Pfam" id="PF00094">
    <property type="entry name" value="VWD"/>
    <property type="match status" value="2"/>
</dbReference>
<reference evidence="4" key="1">
    <citation type="submission" date="2020-06" db="EMBL/GenBank/DDBJ databases">
        <authorList>
            <consortium name="Plant Systems Biology data submission"/>
        </authorList>
    </citation>
    <scope>NUCLEOTIDE SEQUENCE</scope>
    <source>
        <strain evidence="4">D6</strain>
    </source>
</reference>
<dbReference type="PANTHER" id="PTHR13802">
    <property type="entry name" value="MUCIN 4-RELATED"/>
    <property type="match status" value="1"/>
</dbReference>
<dbReference type="InterPro" id="IPR001846">
    <property type="entry name" value="VWF_type-D"/>
</dbReference>
<evidence type="ECO:0000256" key="2">
    <source>
        <dbReference type="SAM" id="SignalP"/>
    </source>
</evidence>
<feature type="signal peptide" evidence="2">
    <location>
        <begin position="1"/>
        <end position="19"/>
    </location>
</feature>
<organism evidence="4 5">
    <name type="scientific">Seminavis robusta</name>
    <dbReference type="NCBI Taxonomy" id="568900"/>
    <lineage>
        <taxon>Eukaryota</taxon>
        <taxon>Sar</taxon>
        <taxon>Stramenopiles</taxon>
        <taxon>Ochrophyta</taxon>
        <taxon>Bacillariophyta</taxon>
        <taxon>Bacillariophyceae</taxon>
        <taxon>Bacillariophycidae</taxon>
        <taxon>Naviculales</taxon>
        <taxon>Naviculaceae</taxon>
        <taxon>Seminavis</taxon>
    </lineage>
</organism>
<evidence type="ECO:0000259" key="3">
    <source>
        <dbReference type="PROSITE" id="PS51233"/>
    </source>
</evidence>
<dbReference type="OrthoDB" id="6051552at2759"/>
<protein>
    <submittedName>
        <fullName evidence="4">Sushi domain-containing protein 2</fullName>
    </submittedName>
</protein>
<feature type="chain" id="PRO_5040245412" evidence="2">
    <location>
        <begin position="20"/>
        <end position="1357"/>
    </location>
</feature>
<feature type="domain" description="VWFD" evidence="3">
    <location>
        <begin position="588"/>
        <end position="784"/>
    </location>
</feature>
<feature type="compositionally biased region" description="Low complexity" evidence="1">
    <location>
        <begin position="1260"/>
        <end position="1281"/>
    </location>
</feature>
<evidence type="ECO:0000313" key="5">
    <source>
        <dbReference type="Proteomes" id="UP001153069"/>
    </source>
</evidence>
<evidence type="ECO:0000256" key="1">
    <source>
        <dbReference type="SAM" id="MobiDB-lite"/>
    </source>
</evidence>
<proteinExistence type="predicted"/>
<feature type="compositionally biased region" description="Polar residues" evidence="1">
    <location>
        <begin position="1348"/>
        <end position="1357"/>
    </location>
</feature>
<feature type="compositionally biased region" description="Pro residues" evidence="1">
    <location>
        <begin position="1290"/>
        <end position="1335"/>
    </location>
</feature>
<name>A0A9N8HFM4_9STRA</name>
<feature type="region of interest" description="Disordered" evidence="1">
    <location>
        <begin position="1236"/>
        <end position="1357"/>
    </location>
</feature>
<keyword evidence="5" id="KW-1185">Reference proteome</keyword>
<evidence type="ECO:0000313" key="4">
    <source>
        <dbReference type="EMBL" id="CAB9513248.1"/>
    </source>
</evidence>
<sequence>MKFSLSFTVMASMAVAAFAEGDVCHDSWSYDTTLGQCSATLGYDPWGWTNGRYGMSGCTDCDCPDCPTEAPTPNMPPTPITPAPTPPPVPLPQTCIGFAGSASGDPHIRTLDRLTYDCQGEGEFHLLKSMTSGFEVQARFTRFTPDSRPTKTAAVAWNTGDGEPKMQVNAPDVPDEAGTCMPTVYVENVLKDVMTEGVGNAYVQVARWVRPKSVKYVFYYHNSGFQVTVQSKKTSQFGCVLSVKVCLPYDWERTNEALVGLLGSPDNDSSNDWMNRQNVPQTIPENRRERLGEIAYDYCVDNWCIRKADDSLFHYGSGESYNGYNHCALGNDPDTQHCIDDPPKEVEEVCGNDDYECIVDGCAGGEEEAKNWLITDTEGLEGECGREVFFEDFDTPYATSWGEIAKGDLDTSFLRLHKDTPKFIKQFTVPKTADMVRVDFLFYEIGHWEGGVADRDWVHFFVWDTPIDLRTFDSKVTEGNVMESFEGFTRGLNWKRMAVTNATDMGFGSNKDQMHKVTVNIPRAYYADGQLRIGFLVSMSHSKNDESAGIDDFQLSALGIECDLEFDPVPARDVNIDPVELPVACEERVAVVWGDPHIQTFDGMEYDCQGEGEFVLAQSEDKKMEIQGRLQRFTNNKQVSVLKSMAVKEVNASIVEVGLGAYSNGKCDLDLFVNGKQIDPNSGYFFEHVVVSNLEGQAIVMYYPFTGLQVVAEFHYSKSFGCYLSTKICVPDSYRYGQKIIGLLGSNDGDPSNDWMRPNGNTVPIVGSMRFSAAYNYCTSNWCITDFDDSLFTHDNEASFNSVSKCDQVYTGGEHEACVNSPSTTLAEICGDDESCIVDGCAGDDDDGMAAIDDKSGIVNERGCGIGLLDIDFQDGSYQYGLVAHDPSSGQGYRLFYQQYVQFAFTLGSIPPVSDRIRIEFLVYSTTDYKHICMDYGQFCEHNKILVAFGTANAQTFLELDMFGMPNLKMREYKQGVRLRRQALSEVIHRIELQIPKKFFDGDLFAFDMRTIFGHPTFSLGMDDFKLKAYSDKCKQMRTFYYYNYGAGAATRRLEGLRITSNDPPATMTMATPVSRRLDKNYVLEDHPVSRDLRGSFNVNVQTDECQCICPSVSGSNDPSTAPVTMNLYIGANDVDCLPQGDAIGTVTMAPHANGTVTISYQVDAGYYITDISIWTGEEALPGLDTGNVLPAIEFPVTDSPEAGTVTVEHNVEVISCDFYLAAYARVCGDFPPTPGPTAAPSKMTASPTSYPTKAPVPVTDSPTFSPTATPSVTPTTLAPTIGDRTVPTTPAPKPTPAAPTPAAPTPAAPTPAAPTPAAPTPAAPTPAAPTPAAPTPGSYGDPHIMTWNGTEYDVSQ</sequence>
<dbReference type="InterPro" id="IPR051495">
    <property type="entry name" value="Epithelial_Barrier/Signaling"/>
</dbReference>
<dbReference type="SMART" id="SM00216">
    <property type="entry name" value="VWD"/>
    <property type="match status" value="2"/>
</dbReference>
<keyword evidence="2" id="KW-0732">Signal</keyword>
<comment type="caution">
    <text evidence="4">The sequence shown here is derived from an EMBL/GenBank/DDBJ whole genome shotgun (WGS) entry which is preliminary data.</text>
</comment>
<gene>
    <name evidence="4" type="ORF">SEMRO_580_G170190.1</name>
</gene>
<dbReference type="PROSITE" id="PS51233">
    <property type="entry name" value="VWFD"/>
    <property type="match status" value="2"/>
</dbReference>
<dbReference type="PANTHER" id="PTHR13802:SF65">
    <property type="entry name" value="NIDOGEN"/>
    <property type="match status" value="1"/>
</dbReference>